<dbReference type="EMBL" id="BPLR01003351">
    <property type="protein sequence ID" value="GIX83623.1"/>
    <property type="molecule type" value="Genomic_DNA"/>
</dbReference>
<comment type="caution">
    <text evidence="2">The sequence shown here is derived from an EMBL/GenBank/DDBJ whole genome shotgun (WGS) entry which is preliminary data.</text>
</comment>
<organism evidence="2 3">
    <name type="scientific">Caerostris extrusa</name>
    <name type="common">Bark spider</name>
    <name type="synonym">Caerostris bankana</name>
    <dbReference type="NCBI Taxonomy" id="172846"/>
    <lineage>
        <taxon>Eukaryota</taxon>
        <taxon>Metazoa</taxon>
        <taxon>Ecdysozoa</taxon>
        <taxon>Arthropoda</taxon>
        <taxon>Chelicerata</taxon>
        <taxon>Arachnida</taxon>
        <taxon>Araneae</taxon>
        <taxon>Araneomorphae</taxon>
        <taxon>Entelegynae</taxon>
        <taxon>Araneoidea</taxon>
        <taxon>Araneidae</taxon>
        <taxon>Caerostris</taxon>
    </lineage>
</organism>
<sequence length="100" mass="10849">MQGSTSTVDVALLAEAHGLVTDMLADPHLPAHVVGGLRSPGLAALPSVAGGRQPQDPAPRGRQRLPRRLQLRIRQRGDTLHGREALRSHEGKLDHLIFLY</sequence>
<keyword evidence="3" id="KW-1185">Reference proteome</keyword>
<feature type="region of interest" description="Disordered" evidence="1">
    <location>
        <begin position="44"/>
        <end position="68"/>
    </location>
</feature>
<dbReference type="Proteomes" id="UP001054945">
    <property type="component" value="Unassembled WGS sequence"/>
</dbReference>
<proteinExistence type="predicted"/>
<name>A0AAV4NG43_CAEEX</name>
<gene>
    <name evidence="2" type="ORF">CEXT_554521</name>
</gene>
<reference evidence="2 3" key="1">
    <citation type="submission" date="2021-06" db="EMBL/GenBank/DDBJ databases">
        <title>Caerostris extrusa draft genome.</title>
        <authorList>
            <person name="Kono N."/>
            <person name="Arakawa K."/>
        </authorList>
    </citation>
    <scope>NUCLEOTIDE SEQUENCE [LARGE SCALE GENOMIC DNA]</scope>
</reference>
<evidence type="ECO:0000313" key="2">
    <source>
        <dbReference type="EMBL" id="GIX83623.1"/>
    </source>
</evidence>
<protein>
    <submittedName>
        <fullName evidence="2">Uncharacterized protein</fullName>
    </submittedName>
</protein>
<evidence type="ECO:0000313" key="3">
    <source>
        <dbReference type="Proteomes" id="UP001054945"/>
    </source>
</evidence>
<accession>A0AAV4NG43</accession>
<dbReference type="AlphaFoldDB" id="A0AAV4NG43"/>
<evidence type="ECO:0000256" key="1">
    <source>
        <dbReference type="SAM" id="MobiDB-lite"/>
    </source>
</evidence>